<dbReference type="GO" id="GO:0016279">
    <property type="term" value="F:protein-lysine N-methyltransferase activity"/>
    <property type="evidence" value="ECO:0007669"/>
    <property type="project" value="InterPro"/>
</dbReference>
<keyword evidence="2 5" id="KW-0808">Transferase</keyword>
<dbReference type="Proteomes" id="UP000199729">
    <property type="component" value="Chromosome"/>
</dbReference>
<dbReference type="InterPro" id="IPR026170">
    <property type="entry name" value="FAM173A/B"/>
</dbReference>
<evidence type="ECO:0000256" key="1">
    <source>
        <dbReference type="ARBA" id="ARBA00022603"/>
    </source>
</evidence>
<organism evidence="5 6">
    <name type="scientific">Vitreoscilla filiformis</name>
    <dbReference type="NCBI Taxonomy" id="63"/>
    <lineage>
        <taxon>Bacteria</taxon>
        <taxon>Pseudomonadati</taxon>
        <taxon>Pseudomonadota</taxon>
        <taxon>Betaproteobacteria</taxon>
        <taxon>Neisseriales</taxon>
        <taxon>Neisseriaceae</taxon>
        <taxon>Vitreoscilla</taxon>
    </lineage>
</organism>
<dbReference type="PANTHER" id="PTHR13610">
    <property type="entry name" value="METHYLTRANSFERASE DOMAIN-CONTAINING PROTEIN"/>
    <property type="match status" value="1"/>
</dbReference>
<dbReference type="AlphaFoldDB" id="A0A221KG56"/>
<dbReference type="GO" id="GO:0032259">
    <property type="term" value="P:methylation"/>
    <property type="evidence" value="ECO:0007669"/>
    <property type="project" value="UniProtKB-KW"/>
</dbReference>
<dbReference type="KEGG" id="vff:VITFI_CDS2045"/>
<gene>
    <name evidence="5" type="ORF">VITFI_CDS2045</name>
</gene>
<keyword evidence="1 5" id="KW-0489">Methyltransferase</keyword>
<keyword evidence="6" id="KW-1185">Reference proteome</keyword>
<dbReference type="PANTHER" id="PTHR13610:SF11">
    <property type="entry name" value="METHYLTRANSFERASE DOMAIN-CONTAINING PROTEIN"/>
    <property type="match status" value="1"/>
</dbReference>
<proteinExistence type="predicted"/>
<name>A0A221KG56_VITFI</name>
<keyword evidence="3" id="KW-0949">S-adenosyl-L-methionine</keyword>
<feature type="domain" description="Methyltransferase" evidence="4">
    <location>
        <begin position="76"/>
        <end position="152"/>
    </location>
</feature>
<sequence>MPSLLNALRGKHLKARLTNPYDEFWDRRLGIETFGYVPKVGADHDPYVQVHYQPTPYGDVWRILRHLRLQPEDVYVDLGSGLGRTVFAAHRLGAGRAIGVDINGALVQQCRQRVTTPAIEFIESPAQHYPHVHTTVLFMFHPFGPGTLSDVLARLDDSLDHRPRRVRVAYMNPVHNDCLRQSRYLHQVEAWPPAYNRWTRSGHYAVTFWESRSELPSHA</sequence>
<evidence type="ECO:0000259" key="4">
    <source>
        <dbReference type="Pfam" id="PF13649"/>
    </source>
</evidence>
<dbReference type="RefSeq" id="WP_089416853.1">
    <property type="nucleotide sequence ID" value="NZ_CP022423.1"/>
</dbReference>
<dbReference type="SUPFAM" id="SSF53335">
    <property type="entry name" value="S-adenosyl-L-methionine-dependent methyltransferases"/>
    <property type="match status" value="1"/>
</dbReference>
<accession>A0A221KG56</accession>
<dbReference type="EMBL" id="CP022423">
    <property type="protein sequence ID" value="ASM77823.1"/>
    <property type="molecule type" value="Genomic_DNA"/>
</dbReference>
<dbReference type="CDD" id="cd02440">
    <property type="entry name" value="AdoMet_MTases"/>
    <property type="match status" value="1"/>
</dbReference>
<dbReference type="OrthoDB" id="9780095at2"/>
<evidence type="ECO:0000313" key="5">
    <source>
        <dbReference type="EMBL" id="ASM77823.1"/>
    </source>
</evidence>
<dbReference type="InterPro" id="IPR029063">
    <property type="entry name" value="SAM-dependent_MTases_sf"/>
</dbReference>
<evidence type="ECO:0000313" key="6">
    <source>
        <dbReference type="Proteomes" id="UP000199729"/>
    </source>
</evidence>
<reference evidence="5 6" key="1">
    <citation type="submission" date="2017-07" db="EMBL/GenBank/DDBJ databases">
        <title>Complete Genome Sequence of the cosmetic ferment Vitreoscilla filiformis (ATCC15551).</title>
        <authorList>
            <person name="Contreras S."/>
            <person name="Sagory-Zalkind P."/>
            <person name="Blanquart H."/>
            <person name="Iltis A."/>
            <person name="Morand S.C."/>
        </authorList>
    </citation>
    <scope>NUCLEOTIDE SEQUENCE [LARGE SCALE GENOMIC DNA]</scope>
    <source>
        <strain evidence="5 6">ATCC 15551</strain>
    </source>
</reference>
<dbReference type="Pfam" id="PF13649">
    <property type="entry name" value="Methyltransf_25"/>
    <property type="match status" value="1"/>
</dbReference>
<dbReference type="InterPro" id="IPR041698">
    <property type="entry name" value="Methyltransf_25"/>
</dbReference>
<evidence type="ECO:0000256" key="3">
    <source>
        <dbReference type="ARBA" id="ARBA00022691"/>
    </source>
</evidence>
<protein>
    <submittedName>
        <fullName evidence="5">Histone-lysine N-methyltransferase</fullName>
    </submittedName>
</protein>
<dbReference type="Gene3D" id="3.40.50.150">
    <property type="entry name" value="Vaccinia Virus protein VP39"/>
    <property type="match status" value="1"/>
</dbReference>
<evidence type="ECO:0000256" key="2">
    <source>
        <dbReference type="ARBA" id="ARBA00022679"/>
    </source>
</evidence>